<keyword evidence="4" id="KW-1133">Transmembrane helix</keyword>
<dbReference type="InterPro" id="IPR000432">
    <property type="entry name" value="DNA_mismatch_repair_MutS_C"/>
</dbReference>
<evidence type="ECO:0000259" key="5">
    <source>
        <dbReference type="SMART" id="SM00534"/>
    </source>
</evidence>
<evidence type="ECO:0000256" key="4">
    <source>
        <dbReference type="SAM" id="Phobius"/>
    </source>
</evidence>
<gene>
    <name evidence="6" type="ORF">FloV-SA2_00161</name>
</gene>
<sequence length="586" mass="69260">MKGSINKILSILDEDLKKDNTKKEDINITDYLKRYKFKHPIQYCNHRALSDTVRDDLELNNENNLMNHIIKNNNSTNKYGLLIDKWSSLYSLDAKYLKDSQKLLKSYNLFDNKMDDFVEKYIYFKNQKNFLSNFQYIQFKKFQKLNTITGFLQLLAIYNICSPVFSLLTPILGLIIPYFALYMKGIKMNFSQYWELMKKIILNQSFIKGIMNFTQNSMQSNLYLLTSMFFYGLSVYNNIISCIQFYNNIEYIINFLDEYDNFLKNGDLLIDNIYKYTKKRKSFNKFNKTMIYHKELIQKMQHKLCLISNCEDNIIKYGKVGYLLKCNFELFNNSEYDKLIGYLIHLNNYNFDLHNISFLIKNNSLNMCNYTKKDKKPVITGNYYLPYLNKEKIVNDVGLDKNVFITGPNASGKTTLIKSLLINLFLSQSIGYGCYTNCTTQIYDYYHSYLNIPDTSNRDSLFQAEARRCKDIIMFIDQNKTKRHFCIFDEIYSGTNPSDAVLCATIYLNGLNKYKSTVDYVITTHYINMCEKFKDNKYIINQKMMVHENNNKLEYTYELVEGISYINGGYQILEQLDYPKSLLNNV</sequence>
<keyword evidence="4" id="KW-0472">Membrane</keyword>
<dbReference type="GO" id="GO:0005524">
    <property type="term" value="F:ATP binding"/>
    <property type="evidence" value="ECO:0007669"/>
    <property type="project" value="UniProtKB-KW"/>
</dbReference>
<dbReference type="GO" id="GO:0030983">
    <property type="term" value="F:mismatched DNA binding"/>
    <property type="evidence" value="ECO:0007669"/>
    <property type="project" value="InterPro"/>
</dbReference>
<evidence type="ECO:0000256" key="2">
    <source>
        <dbReference type="ARBA" id="ARBA00022840"/>
    </source>
</evidence>
<dbReference type="SMART" id="SM00534">
    <property type="entry name" value="MUTSac"/>
    <property type="match status" value="1"/>
</dbReference>
<dbReference type="PANTHER" id="PTHR11361:SF152">
    <property type="entry name" value="DNA MISMATCH REPAIR PROTEIN"/>
    <property type="match status" value="1"/>
</dbReference>
<dbReference type="SUPFAM" id="SSF52540">
    <property type="entry name" value="P-loop containing nucleoside triphosphate hydrolases"/>
    <property type="match status" value="1"/>
</dbReference>
<name>A0AB39JBC4_9VIRU</name>
<dbReference type="GO" id="GO:0006298">
    <property type="term" value="P:mismatch repair"/>
    <property type="evidence" value="ECO:0007669"/>
    <property type="project" value="InterPro"/>
</dbReference>
<feature type="transmembrane region" description="Helical" evidence="4">
    <location>
        <begin position="164"/>
        <end position="183"/>
    </location>
</feature>
<dbReference type="InterPro" id="IPR045076">
    <property type="entry name" value="MutS"/>
</dbReference>
<dbReference type="InterPro" id="IPR027417">
    <property type="entry name" value="P-loop_NTPase"/>
</dbReference>
<reference evidence="6" key="1">
    <citation type="submission" date="2024-03" db="EMBL/GenBank/DDBJ databases">
        <title>Eukaryotic viruses encode the ribosomal protein eL40.</title>
        <authorList>
            <person name="Thomy J."/>
            <person name="Schvarcz C.R."/>
            <person name="McBeain K.A."/>
            <person name="Edwards K.F."/>
            <person name="Steward G.F."/>
        </authorList>
    </citation>
    <scope>NUCLEOTIDE SEQUENCE</scope>
    <source>
        <strain evidence="6">FloV-SA2</strain>
    </source>
</reference>
<dbReference type="EMBL" id="PP542043">
    <property type="protein sequence ID" value="XDO01980.1"/>
    <property type="molecule type" value="Genomic_DNA"/>
</dbReference>
<keyword evidence="3" id="KW-0238">DNA-binding</keyword>
<evidence type="ECO:0000313" key="6">
    <source>
        <dbReference type="EMBL" id="XDO01980.1"/>
    </source>
</evidence>
<accession>A0AB39JBC4</accession>
<dbReference type="GO" id="GO:0140664">
    <property type="term" value="F:ATP-dependent DNA damage sensor activity"/>
    <property type="evidence" value="ECO:0007669"/>
    <property type="project" value="InterPro"/>
</dbReference>
<evidence type="ECO:0000256" key="1">
    <source>
        <dbReference type="ARBA" id="ARBA00022741"/>
    </source>
</evidence>
<protein>
    <submittedName>
        <fullName evidence="6">Muts8</fullName>
    </submittedName>
</protein>
<feature type="transmembrane region" description="Helical" evidence="4">
    <location>
        <begin position="222"/>
        <end position="246"/>
    </location>
</feature>
<keyword evidence="4" id="KW-0812">Transmembrane</keyword>
<organism evidence="6">
    <name type="scientific">Florenciella sp. virus SA2</name>
    <dbReference type="NCBI Taxonomy" id="3240092"/>
    <lineage>
        <taxon>Viruses</taxon>
    </lineage>
</organism>
<evidence type="ECO:0000256" key="3">
    <source>
        <dbReference type="ARBA" id="ARBA00023125"/>
    </source>
</evidence>
<keyword evidence="2" id="KW-0067">ATP-binding</keyword>
<dbReference type="Gene3D" id="3.40.50.300">
    <property type="entry name" value="P-loop containing nucleotide triphosphate hydrolases"/>
    <property type="match status" value="1"/>
</dbReference>
<dbReference type="Pfam" id="PF00488">
    <property type="entry name" value="MutS_V"/>
    <property type="match status" value="1"/>
</dbReference>
<keyword evidence="1" id="KW-0547">Nucleotide-binding</keyword>
<feature type="domain" description="DNA mismatch repair proteins mutS family" evidence="5">
    <location>
        <begin position="400"/>
        <end position="574"/>
    </location>
</feature>
<dbReference type="PANTHER" id="PTHR11361">
    <property type="entry name" value="DNA MISMATCH REPAIR PROTEIN MUTS FAMILY MEMBER"/>
    <property type="match status" value="1"/>
</dbReference>
<proteinExistence type="predicted"/>